<accession>A0ABU9W656</accession>
<feature type="compositionally biased region" description="Pro residues" evidence="1">
    <location>
        <begin position="177"/>
        <end position="189"/>
    </location>
</feature>
<proteinExistence type="predicted"/>
<evidence type="ECO:0008006" key="4">
    <source>
        <dbReference type="Google" id="ProtNLM"/>
    </source>
</evidence>
<feature type="compositionally biased region" description="Low complexity" evidence="1">
    <location>
        <begin position="164"/>
        <end position="176"/>
    </location>
</feature>
<dbReference type="EMBL" id="JBCLVG010000002">
    <property type="protein sequence ID" value="MEN1947481.1"/>
    <property type="molecule type" value="Genomic_DNA"/>
</dbReference>
<sequence length="189" mass="19993">MTTSIPCVPGTTVATGLDLILDRLDEAVTARTAENRAQARLWTALAELLRLARANPHIYLRTTGTGQPDAIALAEDVAAYDAGLRLRMSSGQVRHLAHRAQTLEDRMPHLHAAFTTGTTTVAHVNTALDLLVGWDDPAGVSSFDQQLADPATTATVVVFRRATRSAPTSPLAGSPATTPPPPRPSTPSC</sequence>
<dbReference type="RefSeq" id="WP_342114739.1">
    <property type="nucleotide sequence ID" value="NZ_JBCAUN010000002.1"/>
</dbReference>
<evidence type="ECO:0000256" key="1">
    <source>
        <dbReference type="SAM" id="MobiDB-lite"/>
    </source>
</evidence>
<organism evidence="2 3">
    <name type="scientific">Leifsonia stereocauli</name>
    <dbReference type="NCBI Taxonomy" id="3134136"/>
    <lineage>
        <taxon>Bacteria</taxon>
        <taxon>Bacillati</taxon>
        <taxon>Actinomycetota</taxon>
        <taxon>Actinomycetes</taxon>
        <taxon>Micrococcales</taxon>
        <taxon>Microbacteriaceae</taxon>
        <taxon>Leifsonia</taxon>
    </lineage>
</organism>
<evidence type="ECO:0000313" key="2">
    <source>
        <dbReference type="EMBL" id="MEN1947481.1"/>
    </source>
</evidence>
<gene>
    <name evidence="2" type="ORF">WJX64_13055</name>
</gene>
<evidence type="ECO:0000313" key="3">
    <source>
        <dbReference type="Proteomes" id="UP001425155"/>
    </source>
</evidence>
<keyword evidence="3" id="KW-1185">Reference proteome</keyword>
<reference evidence="2 3" key="1">
    <citation type="submission" date="2024-03" db="EMBL/GenBank/DDBJ databases">
        <title>YIM 134122 draft genome.</title>
        <authorList>
            <person name="Zuo S."/>
            <person name="Xiong L."/>
        </authorList>
    </citation>
    <scope>NUCLEOTIDE SEQUENCE [LARGE SCALE GENOMIC DNA]</scope>
    <source>
        <strain evidence="2 3">YIM 134122</strain>
    </source>
</reference>
<name>A0ABU9W656_9MICO</name>
<protein>
    <recommendedName>
        <fullName evidence="4">DUF222 domain-containing protein</fullName>
    </recommendedName>
</protein>
<comment type="caution">
    <text evidence="2">The sequence shown here is derived from an EMBL/GenBank/DDBJ whole genome shotgun (WGS) entry which is preliminary data.</text>
</comment>
<feature type="region of interest" description="Disordered" evidence="1">
    <location>
        <begin position="164"/>
        <end position="189"/>
    </location>
</feature>
<dbReference type="Proteomes" id="UP001425155">
    <property type="component" value="Unassembled WGS sequence"/>
</dbReference>